<protein>
    <submittedName>
        <fullName evidence="3">Alpha/beta hydrolase</fullName>
    </submittedName>
</protein>
<dbReference type="GO" id="GO:0016020">
    <property type="term" value="C:membrane"/>
    <property type="evidence" value="ECO:0007669"/>
    <property type="project" value="TreeGrafter"/>
</dbReference>
<dbReference type="Gene3D" id="3.40.50.1820">
    <property type="entry name" value="alpha/beta hydrolase"/>
    <property type="match status" value="1"/>
</dbReference>
<dbReference type="InterPro" id="IPR050266">
    <property type="entry name" value="AB_hydrolase_sf"/>
</dbReference>
<dbReference type="EMBL" id="PGGW01000067">
    <property type="protein sequence ID" value="PJE95135.1"/>
    <property type="molecule type" value="Genomic_DNA"/>
</dbReference>
<dbReference type="GO" id="GO:0016787">
    <property type="term" value="F:hydrolase activity"/>
    <property type="evidence" value="ECO:0007669"/>
    <property type="project" value="UniProtKB-KW"/>
</dbReference>
<dbReference type="AlphaFoldDB" id="A0A2M8LT39"/>
<keyword evidence="3" id="KW-0378">Hydrolase</keyword>
<accession>A0A2M8LT39</accession>
<reference evidence="3 4" key="1">
    <citation type="submission" date="2017-11" db="EMBL/GenBank/DDBJ databases">
        <title>Streptomyces carmine sp. nov., a novel actinomycete isolated from Sophora alopecuroides in Xinjiang, China.</title>
        <authorList>
            <person name="Wang Y."/>
            <person name="Luo X."/>
            <person name="Wan C."/>
            <person name="Zhang L."/>
        </authorList>
    </citation>
    <scope>NUCLEOTIDE SEQUENCE [LARGE SCALE GENOMIC DNA]</scope>
    <source>
        <strain evidence="3 4">TRM SA0054</strain>
    </source>
</reference>
<sequence length="316" mass="34812">MFDGFTLEHVDLGRTGPETAERTVLRVRHGGSGPPVLLLHGHPRTHATWHRLAPLLAADHTVVCPDLRGYGQSSKPPTTADHAPYSKRAMARDCLALMRHLGHERFAVFGHDRGSCVAYRLALDAPDAVTRLAVGDCIPISEHLARCDERFARAWYHWFFFAVPDKPERAILADPAAWYGGSKEKMGAAAWEDYQRAIHDPATVRAMLEDYRAGPTVDRELEEADRAAGRRITCPVLVLWSERDDLGDLYPDIPGIWRGWADDVTAGTIDSGHHMAEEAPEQLAGALRTFLAAERAQTPGASRPAPVRHPRGAHGA</sequence>
<dbReference type="SUPFAM" id="SSF53474">
    <property type="entry name" value="alpha/beta-Hydrolases"/>
    <property type="match status" value="1"/>
</dbReference>
<proteinExistence type="predicted"/>
<dbReference type="Proteomes" id="UP000230407">
    <property type="component" value="Unassembled WGS sequence"/>
</dbReference>
<dbReference type="PANTHER" id="PTHR43798:SF33">
    <property type="entry name" value="HYDROLASE, PUTATIVE (AFU_ORTHOLOGUE AFUA_2G14860)-RELATED"/>
    <property type="match status" value="1"/>
</dbReference>
<organism evidence="3 4">
    <name type="scientific">Streptomyces carminius</name>
    <dbReference type="NCBI Taxonomy" id="2665496"/>
    <lineage>
        <taxon>Bacteria</taxon>
        <taxon>Bacillati</taxon>
        <taxon>Actinomycetota</taxon>
        <taxon>Actinomycetes</taxon>
        <taxon>Kitasatosporales</taxon>
        <taxon>Streptomycetaceae</taxon>
        <taxon>Streptomyces</taxon>
    </lineage>
</organism>
<evidence type="ECO:0000256" key="1">
    <source>
        <dbReference type="SAM" id="MobiDB-lite"/>
    </source>
</evidence>
<dbReference type="InterPro" id="IPR000073">
    <property type="entry name" value="AB_hydrolase_1"/>
</dbReference>
<dbReference type="PANTHER" id="PTHR43798">
    <property type="entry name" value="MONOACYLGLYCEROL LIPASE"/>
    <property type="match status" value="1"/>
</dbReference>
<keyword evidence="4" id="KW-1185">Reference proteome</keyword>
<evidence type="ECO:0000313" key="3">
    <source>
        <dbReference type="EMBL" id="PJE95135.1"/>
    </source>
</evidence>
<feature type="domain" description="AB hydrolase-1" evidence="2">
    <location>
        <begin position="34"/>
        <end position="248"/>
    </location>
</feature>
<dbReference type="InterPro" id="IPR029058">
    <property type="entry name" value="AB_hydrolase_fold"/>
</dbReference>
<name>A0A2M8LT39_9ACTN</name>
<feature type="region of interest" description="Disordered" evidence="1">
    <location>
        <begin position="296"/>
        <end position="316"/>
    </location>
</feature>
<dbReference type="Pfam" id="PF00561">
    <property type="entry name" value="Abhydrolase_1"/>
    <property type="match status" value="1"/>
</dbReference>
<feature type="compositionally biased region" description="Basic residues" evidence="1">
    <location>
        <begin position="306"/>
        <end position="316"/>
    </location>
</feature>
<gene>
    <name evidence="3" type="ORF">CUT44_26235</name>
</gene>
<evidence type="ECO:0000313" key="4">
    <source>
        <dbReference type="Proteomes" id="UP000230407"/>
    </source>
</evidence>
<dbReference type="PRINTS" id="PR00111">
    <property type="entry name" value="ABHYDROLASE"/>
</dbReference>
<comment type="caution">
    <text evidence="3">The sequence shown here is derived from an EMBL/GenBank/DDBJ whole genome shotgun (WGS) entry which is preliminary data.</text>
</comment>
<evidence type="ECO:0000259" key="2">
    <source>
        <dbReference type="Pfam" id="PF00561"/>
    </source>
</evidence>
<dbReference type="RefSeq" id="WP_100204387.1">
    <property type="nucleotide sequence ID" value="NZ_PGGW01000067.1"/>
</dbReference>